<proteinExistence type="predicted"/>
<evidence type="ECO:0008006" key="5">
    <source>
        <dbReference type="Google" id="ProtNLM"/>
    </source>
</evidence>
<name>A0ABP3NQE1_9GAMM</name>
<evidence type="ECO:0000256" key="1">
    <source>
        <dbReference type="SAM" id="MobiDB-lite"/>
    </source>
</evidence>
<dbReference type="InterPro" id="IPR036779">
    <property type="entry name" value="LysM_dom_sf"/>
</dbReference>
<dbReference type="NCBIfam" id="TIGR03505">
    <property type="entry name" value="FimV_core"/>
    <property type="match status" value="1"/>
</dbReference>
<evidence type="ECO:0000256" key="2">
    <source>
        <dbReference type="SAM" id="SignalP"/>
    </source>
</evidence>
<dbReference type="RefSeq" id="WP_226766356.1">
    <property type="nucleotide sequence ID" value="NZ_BAAAEO010000002.1"/>
</dbReference>
<keyword evidence="4" id="KW-1185">Reference proteome</keyword>
<keyword evidence="2" id="KW-0732">Signal</keyword>
<gene>
    <name evidence="3" type="ORF">GCM10009098_13740</name>
</gene>
<feature type="region of interest" description="Disordered" evidence="1">
    <location>
        <begin position="132"/>
        <end position="177"/>
    </location>
</feature>
<comment type="caution">
    <text evidence="3">The sequence shown here is derived from an EMBL/GenBank/DDBJ whole genome shotgun (WGS) entry which is preliminary data.</text>
</comment>
<dbReference type="InterPro" id="IPR020012">
    <property type="entry name" value="LysM_FimV"/>
</dbReference>
<protein>
    <recommendedName>
        <fullName evidence="5">FimV N-terminal domain-containing protein</fullName>
    </recommendedName>
</protein>
<sequence length="553" mass="62043">MHRLIPGVALIATLVTAVPAQAESVVLGPVQSTDTLWKLATQARPDEGVAMVQVVYALWQANPDAFSGQNINMLRAGAQLNVPQRSEMLATPVARARQWYYQAIAAKPGRLAKEPAPVAKQNTIPTSMATVKTGAAVHQSGPATPVAAAATPTTPLHTAPPGKPATSKATMPETADESWLQQLSRDYTLTLQQRYYPQQGEQGQAKSHSSVAFSAEWVWQSDDRNHQLAFEPYLRFDQRDSERNLVDLRQAYWQYAGDGFDVKAGVDIVFWGVTESQHLVDVINQTDLVAHIDGETKLGQPMLNWNLYGAGGTLSMYLLPYFRERTLAGAEGRLRPPLLVDTDQPLYESAEQENNLDFALRWSRQFDALDLALSYFEGNSREPILVPGQNNELQPLYLQMQQLGLEAQLISGSWIWKLESIYRKTRQQDFVAATAGFEYTQVGLFDSNWDLGWIAEYQYDSRDEQAPLPGQNDMFIGTRFVANDAAGSEILLGLVQDLDNSDSRSGKIEASMRLSNNLRLRLDAWFFQSDTNWEPLYYIRRDDYLQLSLDYYF</sequence>
<dbReference type="Proteomes" id="UP001501169">
    <property type="component" value="Unassembled WGS sequence"/>
</dbReference>
<accession>A0ABP3NQE1</accession>
<evidence type="ECO:0000313" key="3">
    <source>
        <dbReference type="EMBL" id="GAA0547409.1"/>
    </source>
</evidence>
<organism evidence="3 4">
    <name type="scientific">Rheinheimera aquimaris</name>
    <dbReference type="NCBI Taxonomy" id="412437"/>
    <lineage>
        <taxon>Bacteria</taxon>
        <taxon>Pseudomonadati</taxon>
        <taxon>Pseudomonadota</taxon>
        <taxon>Gammaproteobacteria</taxon>
        <taxon>Chromatiales</taxon>
        <taxon>Chromatiaceae</taxon>
        <taxon>Rheinheimera</taxon>
    </lineage>
</organism>
<feature type="compositionally biased region" description="Low complexity" evidence="1">
    <location>
        <begin position="142"/>
        <end position="160"/>
    </location>
</feature>
<reference evidence="4" key="1">
    <citation type="journal article" date="2019" name="Int. J. Syst. Evol. Microbiol.">
        <title>The Global Catalogue of Microorganisms (GCM) 10K type strain sequencing project: providing services to taxonomists for standard genome sequencing and annotation.</title>
        <authorList>
            <consortium name="The Broad Institute Genomics Platform"/>
            <consortium name="The Broad Institute Genome Sequencing Center for Infectious Disease"/>
            <person name="Wu L."/>
            <person name="Ma J."/>
        </authorList>
    </citation>
    <scope>NUCLEOTIDE SEQUENCE [LARGE SCALE GENOMIC DNA]</scope>
    <source>
        <strain evidence="4">JCM 14331</strain>
    </source>
</reference>
<feature type="chain" id="PRO_5047397208" description="FimV N-terminal domain-containing protein" evidence="2">
    <location>
        <begin position="23"/>
        <end position="553"/>
    </location>
</feature>
<dbReference type="Gene3D" id="3.10.350.10">
    <property type="entry name" value="LysM domain"/>
    <property type="match status" value="1"/>
</dbReference>
<evidence type="ECO:0000313" key="4">
    <source>
        <dbReference type="Proteomes" id="UP001501169"/>
    </source>
</evidence>
<feature type="signal peptide" evidence="2">
    <location>
        <begin position="1"/>
        <end position="22"/>
    </location>
</feature>
<dbReference type="EMBL" id="BAAAEO010000002">
    <property type="protein sequence ID" value="GAA0547409.1"/>
    <property type="molecule type" value="Genomic_DNA"/>
</dbReference>